<accession>A0A8H2PJD4</accession>
<dbReference type="PROSITE" id="PS51257">
    <property type="entry name" value="PROKAR_LIPOPROTEIN"/>
    <property type="match status" value="1"/>
</dbReference>
<name>A0A8H2PJD4_MYCMU</name>
<organism evidence="1">
    <name type="scientific">Mycolicibacterium mucogenicum DSM 44124</name>
    <dbReference type="NCBI Taxonomy" id="1226753"/>
    <lineage>
        <taxon>Bacteria</taxon>
        <taxon>Bacillati</taxon>
        <taxon>Actinomycetota</taxon>
        <taxon>Actinomycetes</taxon>
        <taxon>Mycobacteriales</taxon>
        <taxon>Mycobacteriaceae</taxon>
        <taxon>Mycolicibacterium</taxon>
    </lineage>
</organism>
<sequence>METVNRRAGPAVICAAVTVGLVGCGIGSIDGTPVTAEFVQPPAQLDVSPACANAPVTVEQFIGSWMTGSSGVVGFGRDGSAVVQERAVGRRGTWSYQPRVPGGPCLLRMRWTVGFVAGRSDKPIEPPSEWVLQPVSVTPTAFTLKSVDKAGEPDTHWWRGK</sequence>
<comment type="caution">
    <text evidence="1">The sequence shown here is derived from an EMBL/GenBank/DDBJ whole genome shotgun (WGS) entry which is preliminary data.</text>
</comment>
<dbReference type="AlphaFoldDB" id="A0A8H2PJD4"/>
<gene>
    <name evidence="1" type="ORF">C1S78_27875</name>
</gene>
<evidence type="ECO:0000313" key="1">
    <source>
        <dbReference type="EMBL" id="TLH55683.1"/>
    </source>
</evidence>
<protein>
    <recommendedName>
        <fullName evidence="2">Lipoprotein</fullName>
    </recommendedName>
</protein>
<evidence type="ECO:0008006" key="2">
    <source>
        <dbReference type="Google" id="ProtNLM"/>
    </source>
</evidence>
<reference evidence="1" key="1">
    <citation type="submission" date="2018-01" db="EMBL/GenBank/DDBJ databases">
        <title>Comparative genomics of Mycobacterium mucogenicum and Mycobacterium neoaurum clade members emphasizing tRNA and non-coding RNA.</title>
        <authorList>
            <person name="Behra P.R.K."/>
            <person name="Pettersson B.M.F."/>
            <person name="Das S."/>
            <person name="Dasgupta S."/>
            <person name="Kirsebom L.A."/>
        </authorList>
    </citation>
    <scope>NUCLEOTIDE SEQUENCE</scope>
    <source>
        <strain evidence="1">DSM 44124</strain>
    </source>
</reference>
<dbReference type="EMBL" id="POTL01000001">
    <property type="protein sequence ID" value="TLH55683.1"/>
    <property type="molecule type" value="Genomic_DNA"/>
</dbReference>
<proteinExistence type="predicted"/>